<evidence type="ECO:0000313" key="3">
    <source>
        <dbReference type="Proteomes" id="UP001476798"/>
    </source>
</evidence>
<protein>
    <submittedName>
        <fullName evidence="2">Uncharacterized protein</fullName>
    </submittedName>
</protein>
<comment type="caution">
    <text evidence="2">The sequence shown here is derived from an EMBL/GenBank/DDBJ whole genome shotgun (WGS) entry which is preliminary data.</text>
</comment>
<keyword evidence="1" id="KW-0812">Transmembrane</keyword>
<evidence type="ECO:0000313" key="2">
    <source>
        <dbReference type="EMBL" id="MEQ2177507.1"/>
    </source>
</evidence>
<gene>
    <name evidence="2" type="ORF">GOODEAATRI_004277</name>
</gene>
<keyword evidence="1" id="KW-1133">Transmembrane helix</keyword>
<sequence length="196" mass="21643">MANLGLHISGQGFYVRQAKVFHVFDSGIVEVRHPCSLDKCSSMSAKRLFISSQSSFMCWISSVRKDTRTVPVDYCRSSENSSKIIEAHSTALYDGVLIECVCSQHRCVYSQNIAFPPVALWVTVGLAVCLLGLLIALAAVCRRKIKESCEEARREGNFENPEGALLNAYGRISNGGAHIYDREEHHYSGPVISVAE</sequence>
<reference evidence="2 3" key="1">
    <citation type="submission" date="2021-06" db="EMBL/GenBank/DDBJ databases">
        <authorList>
            <person name="Palmer J.M."/>
        </authorList>
    </citation>
    <scope>NUCLEOTIDE SEQUENCE [LARGE SCALE GENOMIC DNA]</scope>
    <source>
        <strain evidence="2 3">GA_2019</strain>
        <tissue evidence="2">Muscle</tissue>
    </source>
</reference>
<organism evidence="2 3">
    <name type="scientific">Goodea atripinnis</name>
    <dbReference type="NCBI Taxonomy" id="208336"/>
    <lineage>
        <taxon>Eukaryota</taxon>
        <taxon>Metazoa</taxon>
        <taxon>Chordata</taxon>
        <taxon>Craniata</taxon>
        <taxon>Vertebrata</taxon>
        <taxon>Euteleostomi</taxon>
        <taxon>Actinopterygii</taxon>
        <taxon>Neopterygii</taxon>
        <taxon>Teleostei</taxon>
        <taxon>Neoteleostei</taxon>
        <taxon>Acanthomorphata</taxon>
        <taxon>Ovalentaria</taxon>
        <taxon>Atherinomorphae</taxon>
        <taxon>Cyprinodontiformes</taxon>
        <taxon>Goodeidae</taxon>
        <taxon>Goodea</taxon>
    </lineage>
</organism>
<dbReference type="EMBL" id="JAHRIO010060149">
    <property type="protein sequence ID" value="MEQ2177507.1"/>
    <property type="molecule type" value="Genomic_DNA"/>
</dbReference>
<keyword evidence="1" id="KW-0472">Membrane</keyword>
<accession>A0ABV0P4Y3</accession>
<proteinExistence type="predicted"/>
<name>A0ABV0P4Y3_9TELE</name>
<dbReference type="Proteomes" id="UP001476798">
    <property type="component" value="Unassembled WGS sequence"/>
</dbReference>
<feature type="transmembrane region" description="Helical" evidence="1">
    <location>
        <begin position="118"/>
        <end position="140"/>
    </location>
</feature>
<evidence type="ECO:0000256" key="1">
    <source>
        <dbReference type="SAM" id="Phobius"/>
    </source>
</evidence>
<keyword evidence="3" id="KW-1185">Reference proteome</keyword>